<dbReference type="RefSeq" id="WP_053436187.1">
    <property type="nucleotide sequence ID" value="NZ_LGUF01000007.1"/>
</dbReference>
<accession>A0A0M0GH84</accession>
<gene>
    <name evidence="2" type="ORF">AF332_19705</name>
</gene>
<dbReference type="InterPro" id="IPR025979">
    <property type="entry name" value="ChrR-like_cupin_dom"/>
</dbReference>
<dbReference type="STRING" id="1459.AF332_19705"/>
<keyword evidence="3" id="KW-1185">Reference proteome</keyword>
<proteinExistence type="predicted"/>
<dbReference type="OrthoDB" id="564955at2"/>
<dbReference type="Gene3D" id="2.60.120.10">
    <property type="entry name" value="Jelly Rolls"/>
    <property type="match status" value="1"/>
</dbReference>
<protein>
    <submittedName>
        <fullName evidence="2">Cupin</fullName>
    </submittedName>
</protein>
<dbReference type="PATRIC" id="fig|1459.3.peg.4341"/>
<evidence type="ECO:0000313" key="2">
    <source>
        <dbReference type="EMBL" id="KON88806.1"/>
    </source>
</evidence>
<evidence type="ECO:0000259" key="1">
    <source>
        <dbReference type="Pfam" id="PF12973"/>
    </source>
</evidence>
<dbReference type="InterPro" id="IPR011051">
    <property type="entry name" value="RmlC_Cupin_sf"/>
</dbReference>
<dbReference type="Proteomes" id="UP000037109">
    <property type="component" value="Unassembled WGS sequence"/>
</dbReference>
<name>A0A0M0GH84_SPOGL</name>
<sequence length="155" mass="17220">MSNAKAVEVYDASNICPDDLPWIPYFGVAHFKLLKANPVTGQTITLLKVPAGTQLPTHFHPGTVIVYTVKGSWRYMENDWVSKAGDVVYEPAGSKHTPESVGDEEVITLNIVEATLDYLNENGEIIARDNWESFLQKYHDHCAAEGISPIDVTKF</sequence>
<organism evidence="2 3">
    <name type="scientific">Sporosarcina globispora</name>
    <name type="common">Bacillus globisporus</name>
    <dbReference type="NCBI Taxonomy" id="1459"/>
    <lineage>
        <taxon>Bacteria</taxon>
        <taxon>Bacillati</taxon>
        <taxon>Bacillota</taxon>
        <taxon>Bacilli</taxon>
        <taxon>Bacillales</taxon>
        <taxon>Caryophanaceae</taxon>
        <taxon>Sporosarcina</taxon>
    </lineage>
</organism>
<dbReference type="SUPFAM" id="SSF51182">
    <property type="entry name" value="RmlC-like cupins"/>
    <property type="match status" value="1"/>
</dbReference>
<dbReference type="AlphaFoldDB" id="A0A0M0GH84"/>
<comment type="caution">
    <text evidence="2">The sequence shown here is derived from an EMBL/GenBank/DDBJ whole genome shotgun (WGS) entry which is preliminary data.</text>
</comment>
<dbReference type="EMBL" id="LGUF01000007">
    <property type="protein sequence ID" value="KON88806.1"/>
    <property type="molecule type" value="Genomic_DNA"/>
</dbReference>
<feature type="domain" description="ChrR-like cupin" evidence="1">
    <location>
        <begin position="17"/>
        <end position="107"/>
    </location>
</feature>
<evidence type="ECO:0000313" key="3">
    <source>
        <dbReference type="Proteomes" id="UP000037109"/>
    </source>
</evidence>
<dbReference type="InterPro" id="IPR014710">
    <property type="entry name" value="RmlC-like_jellyroll"/>
</dbReference>
<dbReference type="Pfam" id="PF12973">
    <property type="entry name" value="Cupin_7"/>
    <property type="match status" value="1"/>
</dbReference>
<dbReference type="CDD" id="cd20302">
    <property type="entry name" value="cupin_DAD"/>
    <property type="match status" value="1"/>
</dbReference>
<reference evidence="3" key="1">
    <citation type="submission" date="2015-07" db="EMBL/GenBank/DDBJ databases">
        <title>Fjat-10036 dsm4.</title>
        <authorList>
            <person name="Liu B."/>
            <person name="Wang J."/>
            <person name="Zhu Y."/>
            <person name="Liu G."/>
            <person name="Chen Q."/>
            <person name="Chen Z."/>
            <person name="Lan J."/>
            <person name="Che J."/>
            <person name="Ge C."/>
            <person name="Shi H."/>
            <person name="Pan Z."/>
            <person name="Liu X."/>
        </authorList>
    </citation>
    <scope>NUCLEOTIDE SEQUENCE [LARGE SCALE GENOMIC DNA]</scope>
    <source>
        <strain evidence="3">DSM 4</strain>
    </source>
</reference>